<feature type="transmembrane region" description="Helical" evidence="2">
    <location>
        <begin position="217"/>
        <end position="236"/>
    </location>
</feature>
<keyword evidence="2" id="KW-1133">Transmembrane helix</keyword>
<comment type="caution">
    <text evidence="4">The sequence shown here is derived from an EMBL/GenBank/DDBJ whole genome shotgun (WGS) entry which is preliminary data.</text>
</comment>
<dbReference type="Proteomes" id="UP000295281">
    <property type="component" value="Unassembled WGS sequence"/>
</dbReference>
<feature type="chain" id="PRO_5039444444" description="LPXTG-motif cell wall-anchored protein" evidence="3">
    <location>
        <begin position="28"/>
        <end position="247"/>
    </location>
</feature>
<sequence>MHGKMRKTAFAALLAAGFFTVAPITHADAAASALGVDQILEDMNSSAAICGDAIVLGSFGSLCEGGGATAADRSGDRDATGSGDVHALGGNQAATGADAPVNVCGNAVGGVLGSVGTACSDINVSGTDDDDDEPSGECDGRDRGCGGEDRPEEPPNQGGEKPGGGDDKEGSEDPGDRSDLPRPPADAPADPEERTGTESSGITTPVLPLTGAETTTLVSGGIVAIVLGMVALYIGYSHRGRKDGPTL</sequence>
<reference evidence="4 5" key="1">
    <citation type="submission" date="2019-03" db="EMBL/GenBank/DDBJ databases">
        <title>Genomic Encyclopedia of Type Strains, Phase IV (KMG-IV): sequencing the most valuable type-strain genomes for metagenomic binning, comparative biology and taxonomic classification.</title>
        <authorList>
            <person name="Goeker M."/>
        </authorList>
    </citation>
    <scope>NUCLEOTIDE SEQUENCE [LARGE SCALE GENOMIC DNA]</scope>
    <source>
        <strain evidence="4 5">DSM 46770</strain>
    </source>
</reference>
<feature type="compositionally biased region" description="Basic and acidic residues" evidence="1">
    <location>
        <begin position="138"/>
        <end position="153"/>
    </location>
</feature>
<evidence type="ECO:0008006" key="6">
    <source>
        <dbReference type="Google" id="ProtNLM"/>
    </source>
</evidence>
<evidence type="ECO:0000256" key="1">
    <source>
        <dbReference type="SAM" id="MobiDB-lite"/>
    </source>
</evidence>
<protein>
    <recommendedName>
        <fullName evidence="6">LPXTG-motif cell wall-anchored protein</fullName>
    </recommendedName>
</protein>
<evidence type="ECO:0000313" key="4">
    <source>
        <dbReference type="EMBL" id="TDQ54976.1"/>
    </source>
</evidence>
<keyword evidence="5" id="KW-1185">Reference proteome</keyword>
<organism evidence="4 5">
    <name type="scientific">Actinorugispora endophytica</name>
    <dbReference type="NCBI Taxonomy" id="1605990"/>
    <lineage>
        <taxon>Bacteria</taxon>
        <taxon>Bacillati</taxon>
        <taxon>Actinomycetota</taxon>
        <taxon>Actinomycetes</taxon>
        <taxon>Streptosporangiales</taxon>
        <taxon>Nocardiopsidaceae</taxon>
        <taxon>Actinorugispora</taxon>
    </lineage>
</organism>
<feature type="region of interest" description="Disordered" evidence="1">
    <location>
        <begin position="67"/>
        <end position="86"/>
    </location>
</feature>
<evidence type="ECO:0000313" key="5">
    <source>
        <dbReference type="Proteomes" id="UP000295281"/>
    </source>
</evidence>
<accession>A0A4R6V796</accession>
<keyword evidence="3" id="KW-0732">Signal</keyword>
<keyword evidence="2" id="KW-0472">Membrane</keyword>
<dbReference type="EMBL" id="SNYN01000001">
    <property type="protein sequence ID" value="TDQ54976.1"/>
    <property type="molecule type" value="Genomic_DNA"/>
</dbReference>
<evidence type="ECO:0000256" key="3">
    <source>
        <dbReference type="SAM" id="SignalP"/>
    </source>
</evidence>
<feature type="compositionally biased region" description="Acidic residues" evidence="1">
    <location>
        <begin position="127"/>
        <end position="136"/>
    </location>
</feature>
<feature type="signal peptide" evidence="3">
    <location>
        <begin position="1"/>
        <end position="27"/>
    </location>
</feature>
<proteinExistence type="predicted"/>
<dbReference type="AlphaFoldDB" id="A0A4R6V796"/>
<feature type="region of interest" description="Disordered" evidence="1">
    <location>
        <begin position="123"/>
        <end position="207"/>
    </location>
</feature>
<evidence type="ECO:0000256" key="2">
    <source>
        <dbReference type="SAM" id="Phobius"/>
    </source>
</evidence>
<name>A0A4R6V796_9ACTN</name>
<keyword evidence="2" id="KW-0812">Transmembrane</keyword>
<gene>
    <name evidence="4" type="ORF">EV190_101296</name>
</gene>